<evidence type="ECO:0000313" key="1">
    <source>
        <dbReference type="EMBL" id="CBY07381.1"/>
    </source>
</evidence>
<sequence>MLQYDTLNDKDIKEHNSYCEKKNIPIHKRTAEFWRRHEETFPRLQIIAKMLNNSAILSSSLERDNFHLRA</sequence>
<gene>
    <name evidence="1" type="ORF">GSOID_T00017054001</name>
</gene>
<evidence type="ECO:0008006" key="3">
    <source>
        <dbReference type="Google" id="ProtNLM"/>
    </source>
</evidence>
<evidence type="ECO:0000313" key="2">
    <source>
        <dbReference type="Proteomes" id="UP000001307"/>
    </source>
</evidence>
<dbReference type="AlphaFoldDB" id="E4X2F1"/>
<proteinExistence type="predicted"/>
<name>E4X2F1_OIKDI</name>
<keyword evidence="2" id="KW-1185">Reference proteome</keyword>
<dbReference type="InParanoid" id="E4X2F1"/>
<dbReference type="EMBL" id="FN653022">
    <property type="protein sequence ID" value="CBY07381.1"/>
    <property type="molecule type" value="Genomic_DNA"/>
</dbReference>
<reference evidence="1" key="1">
    <citation type="journal article" date="2010" name="Science">
        <title>Plasticity of animal genome architecture unmasked by rapid evolution of a pelagic tunicate.</title>
        <authorList>
            <person name="Denoeud F."/>
            <person name="Henriet S."/>
            <person name="Mungpakdee S."/>
            <person name="Aury J.M."/>
            <person name="Da Silva C."/>
            <person name="Brinkmann H."/>
            <person name="Mikhaleva J."/>
            <person name="Olsen L.C."/>
            <person name="Jubin C."/>
            <person name="Canestro C."/>
            <person name="Bouquet J.M."/>
            <person name="Danks G."/>
            <person name="Poulain J."/>
            <person name="Campsteijn C."/>
            <person name="Adamski M."/>
            <person name="Cross I."/>
            <person name="Yadetie F."/>
            <person name="Muffato M."/>
            <person name="Louis A."/>
            <person name="Butcher S."/>
            <person name="Tsagkogeorga G."/>
            <person name="Konrad A."/>
            <person name="Singh S."/>
            <person name="Jensen M.F."/>
            <person name="Cong E.H."/>
            <person name="Eikeseth-Otteraa H."/>
            <person name="Noel B."/>
            <person name="Anthouard V."/>
            <person name="Porcel B.M."/>
            <person name="Kachouri-Lafond R."/>
            <person name="Nishino A."/>
            <person name="Ugolini M."/>
            <person name="Chourrout P."/>
            <person name="Nishida H."/>
            <person name="Aasland R."/>
            <person name="Huzurbazar S."/>
            <person name="Westhof E."/>
            <person name="Delsuc F."/>
            <person name="Lehrach H."/>
            <person name="Reinhardt R."/>
            <person name="Weissenbach J."/>
            <person name="Roy S.W."/>
            <person name="Artiguenave F."/>
            <person name="Postlethwait J.H."/>
            <person name="Manak J.R."/>
            <person name="Thompson E.M."/>
            <person name="Jaillon O."/>
            <person name="Du Pasquier L."/>
            <person name="Boudinot P."/>
            <person name="Liberles D.A."/>
            <person name="Volff J.N."/>
            <person name="Philippe H."/>
            <person name="Lenhard B."/>
            <person name="Roest Crollius H."/>
            <person name="Wincker P."/>
            <person name="Chourrout D."/>
        </authorList>
    </citation>
    <scope>NUCLEOTIDE SEQUENCE [LARGE SCALE GENOMIC DNA]</scope>
</reference>
<dbReference type="Proteomes" id="UP000001307">
    <property type="component" value="Unassembled WGS sequence"/>
</dbReference>
<accession>E4X2F1</accession>
<organism evidence="1">
    <name type="scientific">Oikopleura dioica</name>
    <name type="common">Tunicate</name>
    <dbReference type="NCBI Taxonomy" id="34765"/>
    <lineage>
        <taxon>Eukaryota</taxon>
        <taxon>Metazoa</taxon>
        <taxon>Chordata</taxon>
        <taxon>Tunicata</taxon>
        <taxon>Appendicularia</taxon>
        <taxon>Copelata</taxon>
        <taxon>Oikopleuridae</taxon>
        <taxon>Oikopleura</taxon>
    </lineage>
</organism>
<protein>
    <recommendedName>
        <fullName evidence="3">HAT C-terminal dimerisation domain-containing protein</fullName>
    </recommendedName>
</protein>